<keyword evidence="2" id="KW-0732">Signal</keyword>
<reference evidence="3 4" key="1">
    <citation type="submission" date="2015-09" db="EMBL/GenBank/DDBJ databases">
        <title>Genome sequencing project for genomic taxonomy and phylogenomics of Bacillus-like bacteria.</title>
        <authorList>
            <person name="Liu B."/>
            <person name="Wang J."/>
            <person name="Zhu Y."/>
            <person name="Liu G."/>
            <person name="Chen Q."/>
            <person name="Chen Z."/>
            <person name="Lan J."/>
            <person name="Che J."/>
            <person name="Ge C."/>
            <person name="Shi H."/>
            <person name="Pan Z."/>
            <person name="Liu X."/>
        </authorList>
    </citation>
    <scope>NUCLEOTIDE SEQUENCE [LARGE SCALE GENOMIC DNA]</scope>
    <source>
        <strain evidence="3 4">DSM 8552</strain>
    </source>
</reference>
<dbReference type="InterPro" id="IPR011042">
    <property type="entry name" value="6-blade_b-propeller_TolB-like"/>
</dbReference>
<dbReference type="RefSeq" id="WP_055746655.1">
    <property type="nucleotide sequence ID" value="NZ_LJJB01000013.1"/>
</dbReference>
<evidence type="ECO:0000313" key="3">
    <source>
        <dbReference type="EMBL" id="KQL44071.1"/>
    </source>
</evidence>
<gene>
    <name evidence="3" type="ORF">AN963_21825</name>
</gene>
<dbReference type="EMBL" id="LJJB01000013">
    <property type="protein sequence ID" value="KQL44071.1"/>
    <property type="molecule type" value="Genomic_DNA"/>
</dbReference>
<comment type="caution">
    <text evidence="3">The sequence shown here is derived from an EMBL/GenBank/DDBJ whole genome shotgun (WGS) entry which is preliminary data.</text>
</comment>
<evidence type="ECO:0000256" key="1">
    <source>
        <dbReference type="SAM" id="MobiDB-lite"/>
    </source>
</evidence>
<sequence length="716" mass="80944">MKLTPKQGWLAAAILVTSLWSGTPAFAKGIGDEIKLDVSQPEIAKTGFDISADYAVWMVEGDKTITLYDLDNNSEVKIGSKSSTKTSPRVDGDYVVWMDSRDGGSDVYMYDISKKKETLLTSGSAKVSHLEIAGKNVVWDDKSQGGSDIFLYNITSGDVEQISSSGKASNPTAGDTYIAWQDERSGNADIYYYDLKAETEKAAVTTHGDQVNPSIYGDQIIFEDQSDEYSQISLYTIGKSRAAKKLTDDSSDKQSPHIYKSTYIFIDNGDLSYGDVNKTGSKEIKSFVYDKLAPRVYGDYVLYAKTDSDKKLRLNLYDVDEKESVPIGSIAGEPSQPAASDRYIVYISEGNKSDSVILYDIENGTNKAITKTDADPSRPLVSNRYVVWYDLSKDALFSYDIKKGVTKQVTDEDDDQAPAEKLYELDGDNLLWVNVDRKSELVVTDLSTNKSTDIASLKKDPLSIDIYENYVSWVLEQSSNKASVFLYDMDEEDETEIRKNVQVKQAKLGENFVVWSEYTDSTKPSWDLYSYDIKRGKASSLLRYSDRDQINPQTSREMVFFEDNRLSPNKKDFYFELYDVEDGTYSDYAWDDDADVEEATIGGNRLVWIDNREDTPYVYTLAFAQPKDDDDDNEPNPDPDPEPGDYKEYNFMELVMDKSLSKVMLDAGFENFYYVFFVNTDKEVKISISDVLEDSSQLIKYFNQVMLEDVVVRVYK</sequence>
<feature type="compositionally biased region" description="Acidic residues" evidence="1">
    <location>
        <begin position="628"/>
        <end position="643"/>
    </location>
</feature>
<feature type="signal peptide" evidence="2">
    <location>
        <begin position="1"/>
        <end position="27"/>
    </location>
</feature>
<proteinExistence type="predicted"/>
<name>A0ABR5N1D3_BRECH</name>
<dbReference type="SUPFAM" id="SSF69304">
    <property type="entry name" value="Tricorn protease N-terminal domain"/>
    <property type="match status" value="1"/>
</dbReference>
<evidence type="ECO:0000313" key="4">
    <source>
        <dbReference type="Proteomes" id="UP000051063"/>
    </source>
</evidence>
<dbReference type="PANTHER" id="PTHR36842:SF1">
    <property type="entry name" value="PROTEIN TOLB"/>
    <property type="match status" value="1"/>
</dbReference>
<feature type="region of interest" description="Disordered" evidence="1">
    <location>
        <begin position="625"/>
        <end position="646"/>
    </location>
</feature>
<dbReference type="NCBIfam" id="TIGR04275">
    <property type="entry name" value="beta_prop_Msarc"/>
    <property type="match status" value="2"/>
</dbReference>
<dbReference type="SUPFAM" id="SSF82171">
    <property type="entry name" value="DPP6 N-terminal domain-like"/>
    <property type="match status" value="1"/>
</dbReference>
<feature type="chain" id="PRO_5046152265" evidence="2">
    <location>
        <begin position="28"/>
        <end position="716"/>
    </location>
</feature>
<dbReference type="PANTHER" id="PTHR36842">
    <property type="entry name" value="PROTEIN TOLB HOMOLOG"/>
    <property type="match status" value="1"/>
</dbReference>
<accession>A0ABR5N1D3</accession>
<organism evidence="3 4">
    <name type="scientific">Brevibacillus choshinensis</name>
    <dbReference type="NCBI Taxonomy" id="54911"/>
    <lineage>
        <taxon>Bacteria</taxon>
        <taxon>Bacillati</taxon>
        <taxon>Bacillota</taxon>
        <taxon>Bacilli</taxon>
        <taxon>Bacillales</taxon>
        <taxon>Paenibacillaceae</taxon>
        <taxon>Brevibacillus</taxon>
    </lineage>
</organism>
<dbReference type="Proteomes" id="UP000051063">
    <property type="component" value="Unassembled WGS sequence"/>
</dbReference>
<evidence type="ECO:0000256" key="2">
    <source>
        <dbReference type="SAM" id="SignalP"/>
    </source>
</evidence>
<protein>
    <submittedName>
        <fullName evidence="3">Uncharacterized protein</fullName>
    </submittedName>
</protein>
<dbReference type="Gene3D" id="2.120.10.30">
    <property type="entry name" value="TolB, C-terminal domain"/>
    <property type="match status" value="2"/>
</dbReference>
<dbReference type="InterPro" id="IPR027618">
    <property type="entry name" value="Beta_prop_Msarc"/>
</dbReference>
<keyword evidence="4" id="KW-1185">Reference proteome</keyword>